<dbReference type="PANTHER" id="PTHR43619">
    <property type="entry name" value="S-ADENOSYL-L-METHIONINE-DEPENDENT METHYLTRANSFERASE YKTD-RELATED"/>
    <property type="match status" value="1"/>
</dbReference>
<evidence type="ECO:0000256" key="1">
    <source>
        <dbReference type="ARBA" id="ARBA00003907"/>
    </source>
</evidence>
<comment type="similarity">
    <text evidence="2 6">Belongs to the UPF0677 family.</text>
</comment>
<comment type="caution">
    <text evidence="7">The sequence shown here is derived from an EMBL/GenBank/DDBJ whole genome shotgun (WGS) entry which is preliminary data.</text>
</comment>
<dbReference type="EMBL" id="JBIAQY010000004">
    <property type="protein sequence ID" value="MFF3569049.1"/>
    <property type="molecule type" value="Genomic_DNA"/>
</dbReference>
<dbReference type="EC" id="2.1.1.-" evidence="6"/>
<dbReference type="SUPFAM" id="SSF53335">
    <property type="entry name" value="S-adenosyl-L-methionine-dependent methyltransferases"/>
    <property type="match status" value="1"/>
</dbReference>
<reference evidence="7 8" key="1">
    <citation type="submission" date="2024-10" db="EMBL/GenBank/DDBJ databases">
        <title>The Natural Products Discovery Center: Release of the First 8490 Sequenced Strains for Exploring Actinobacteria Biosynthetic Diversity.</title>
        <authorList>
            <person name="Kalkreuter E."/>
            <person name="Kautsar S.A."/>
            <person name="Yang D."/>
            <person name="Bader C.D."/>
            <person name="Teijaro C.N."/>
            <person name="Fluegel L."/>
            <person name="Davis C.M."/>
            <person name="Simpson J.R."/>
            <person name="Lauterbach L."/>
            <person name="Steele A.D."/>
            <person name="Gui C."/>
            <person name="Meng S."/>
            <person name="Li G."/>
            <person name="Viehrig K."/>
            <person name="Ye F."/>
            <person name="Su P."/>
            <person name="Kiefer A.F."/>
            <person name="Nichols A."/>
            <person name="Cepeda A.J."/>
            <person name="Yan W."/>
            <person name="Fan B."/>
            <person name="Jiang Y."/>
            <person name="Adhikari A."/>
            <person name="Zheng C.-J."/>
            <person name="Schuster L."/>
            <person name="Cowan T.M."/>
            <person name="Smanski M.J."/>
            <person name="Chevrette M.G."/>
            <person name="De Carvalho L.P.S."/>
            <person name="Shen B."/>
        </authorList>
    </citation>
    <scope>NUCLEOTIDE SEQUENCE [LARGE SCALE GENOMIC DNA]</scope>
    <source>
        <strain evidence="7 8">NPDC002593</strain>
    </source>
</reference>
<dbReference type="InterPro" id="IPR007213">
    <property type="entry name" value="Ppm1/Ppm2/Tcmp"/>
</dbReference>
<dbReference type="Proteomes" id="UP001601992">
    <property type="component" value="Unassembled WGS sequence"/>
</dbReference>
<proteinExistence type="inferred from homology"/>
<dbReference type="NCBIfam" id="TIGR00027">
    <property type="entry name" value="mthyl_TIGR00027"/>
    <property type="match status" value="1"/>
</dbReference>
<organism evidence="7 8">
    <name type="scientific">Nocardia jiangxiensis</name>
    <dbReference type="NCBI Taxonomy" id="282685"/>
    <lineage>
        <taxon>Bacteria</taxon>
        <taxon>Bacillati</taxon>
        <taxon>Actinomycetota</taxon>
        <taxon>Actinomycetes</taxon>
        <taxon>Mycobacteriales</taxon>
        <taxon>Nocardiaceae</taxon>
        <taxon>Nocardia</taxon>
    </lineage>
</organism>
<dbReference type="GO" id="GO:0008168">
    <property type="term" value="F:methyltransferase activity"/>
    <property type="evidence" value="ECO:0007669"/>
    <property type="project" value="UniProtKB-KW"/>
</dbReference>
<evidence type="ECO:0000256" key="3">
    <source>
        <dbReference type="ARBA" id="ARBA00022603"/>
    </source>
</evidence>
<dbReference type="Gene3D" id="3.40.50.150">
    <property type="entry name" value="Vaccinia Virus protein VP39"/>
    <property type="match status" value="1"/>
</dbReference>
<evidence type="ECO:0000256" key="6">
    <source>
        <dbReference type="RuleBase" id="RU362030"/>
    </source>
</evidence>
<evidence type="ECO:0000313" key="7">
    <source>
        <dbReference type="EMBL" id="MFF3569049.1"/>
    </source>
</evidence>
<evidence type="ECO:0000256" key="4">
    <source>
        <dbReference type="ARBA" id="ARBA00022679"/>
    </source>
</evidence>
<keyword evidence="4" id="KW-0808">Transferase</keyword>
<evidence type="ECO:0000256" key="5">
    <source>
        <dbReference type="ARBA" id="ARBA00022691"/>
    </source>
</evidence>
<evidence type="ECO:0000256" key="2">
    <source>
        <dbReference type="ARBA" id="ARBA00008138"/>
    </source>
</evidence>
<name>A0ABW6RYK0_9NOCA</name>
<keyword evidence="3 6" id="KW-0489">Methyltransferase</keyword>
<protein>
    <recommendedName>
        <fullName evidence="6">S-adenosyl-L-methionine-dependent methyltransferase</fullName>
        <ecNumber evidence="6">2.1.1.-</ecNumber>
    </recommendedName>
</protein>
<gene>
    <name evidence="7" type="ORF">ACFYXQ_14855</name>
</gene>
<dbReference type="InterPro" id="IPR029063">
    <property type="entry name" value="SAM-dependent_MTases_sf"/>
</dbReference>
<dbReference type="RefSeq" id="WP_040824348.1">
    <property type="nucleotide sequence ID" value="NZ_JBIAQY010000004.1"/>
</dbReference>
<keyword evidence="8" id="KW-1185">Reference proteome</keyword>
<dbReference type="GO" id="GO:0032259">
    <property type="term" value="P:methylation"/>
    <property type="evidence" value="ECO:0007669"/>
    <property type="project" value="UniProtKB-KW"/>
</dbReference>
<keyword evidence="5 6" id="KW-0949">S-adenosyl-L-methionine</keyword>
<accession>A0ABW6RYK0</accession>
<comment type="function">
    <text evidence="1 6">Exhibits S-adenosyl-L-methionine-dependent methyltransferase activity.</text>
</comment>
<dbReference type="PANTHER" id="PTHR43619:SF2">
    <property type="entry name" value="S-ADENOSYL-L-METHIONINE-DEPENDENT METHYLTRANSFERASES SUPERFAMILY PROTEIN"/>
    <property type="match status" value="1"/>
</dbReference>
<evidence type="ECO:0000313" key="8">
    <source>
        <dbReference type="Proteomes" id="UP001601992"/>
    </source>
</evidence>
<sequence>MRTEGDSWDITTSVGSTALFVAAARALAGRDPSALAVDPFAEIFVRAAGPEWSPMLDGGEPAELLAESEFGRAFQEFQAARTRYFDDFVAAAIDAGIRQVVILAAGLDARAYRLRWPEATIVYELDRPQVLEFKRETLAANGDKPLVDRREVAADLRQDWPGALREQGFDPARPTAWLVEGLLIYLPADAQEQLFDTIDALSVAGSRVAVEQMDPLPEEAAAAIGQMPDETETGGNGQWTALIYNEPRSEVTAWLTAHDWRAERTDVPDYLRAHGRPAPNRDPREGLVPALVSLVTGIRA</sequence>
<dbReference type="Pfam" id="PF04072">
    <property type="entry name" value="LCM"/>
    <property type="match status" value="1"/>
</dbReference>
<dbReference type="InterPro" id="IPR011610">
    <property type="entry name" value="SAM_mthyl_Trfase_ML2640-like"/>
</dbReference>